<keyword evidence="2" id="KW-0472">Membrane</keyword>
<feature type="transmembrane region" description="Helical" evidence="2">
    <location>
        <begin position="885"/>
        <end position="905"/>
    </location>
</feature>
<feature type="compositionally biased region" description="Low complexity" evidence="1">
    <location>
        <begin position="647"/>
        <end position="657"/>
    </location>
</feature>
<evidence type="ECO:0000256" key="1">
    <source>
        <dbReference type="SAM" id="MobiDB-lite"/>
    </source>
</evidence>
<feature type="compositionally biased region" description="Polar residues" evidence="1">
    <location>
        <begin position="138"/>
        <end position="154"/>
    </location>
</feature>
<feature type="region of interest" description="Disordered" evidence="1">
    <location>
        <begin position="504"/>
        <end position="616"/>
    </location>
</feature>
<evidence type="ECO:0008006" key="5">
    <source>
        <dbReference type="Google" id="ProtNLM"/>
    </source>
</evidence>
<feature type="region of interest" description="Disordered" evidence="1">
    <location>
        <begin position="1"/>
        <end position="229"/>
    </location>
</feature>
<feature type="region of interest" description="Disordered" evidence="1">
    <location>
        <begin position="300"/>
        <end position="322"/>
    </location>
</feature>
<gene>
    <name evidence="3" type="ORF">BN1708_012544</name>
</gene>
<feature type="region of interest" description="Disordered" evidence="1">
    <location>
        <begin position="245"/>
        <end position="288"/>
    </location>
</feature>
<keyword evidence="4" id="KW-1185">Reference proteome</keyword>
<feature type="compositionally biased region" description="Polar residues" evidence="1">
    <location>
        <begin position="162"/>
        <end position="174"/>
    </location>
</feature>
<feature type="region of interest" description="Disordered" evidence="1">
    <location>
        <begin position="699"/>
        <end position="752"/>
    </location>
</feature>
<feature type="compositionally biased region" description="Low complexity" evidence="1">
    <location>
        <begin position="93"/>
        <end position="113"/>
    </location>
</feature>
<feature type="compositionally biased region" description="Low complexity" evidence="1">
    <location>
        <begin position="711"/>
        <end position="730"/>
    </location>
</feature>
<feature type="compositionally biased region" description="Polar residues" evidence="1">
    <location>
        <begin position="572"/>
        <end position="581"/>
    </location>
</feature>
<protein>
    <recommendedName>
        <fullName evidence="5">Serine-rich protein</fullName>
    </recommendedName>
</protein>
<dbReference type="Proteomes" id="UP000044602">
    <property type="component" value="Unassembled WGS sequence"/>
</dbReference>
<proteinExistence type="predicted"/>
<dbReference type="EMBL" id="CVQH01010335">
    <property type="protein sequence ID" value="CRK19148.1"/>
    <property type="molecule type" value="Genomic_DNA"/>
</dbReference>
<reference evidence="3 4" key="1">
    <citation type="submission" date="2015-05" db="EMBL/GenBank/DDBJ databases">
        <authorList>
            <person name="Wang D.B."/>
            <person name="Wang M."/>
        </authorList>
    </citation>
    <scope>NUCLEOTIDE SEQUENCE [LARGE SCALE GENOMIC DNA]</scope>
    <source>
        <strain evidence="3">VL1</strain>
    </source>
</reference>
<sequence>QLSVDSTKHHSTKDSQRSPPPGLVPSMSSASPPSPRRPLHQRSESQNNRLAIRIVPYSPPRPVSVQVDPPIVRNYHTSREIQKSPIDRRQYGTDRLPSTSSTLRSSHTSTVRLVPAIDNRVSASKRADGAEPSAAPHRQSQSMSTASRKPTTPTSPVPDASHTPSPAPTNSSHISLIHASAQRTESQAAFRPVSSSRAPSRRRHRINVHSDTKTFSLEPQSDSIPPSVSLSLSLSASSSFERLSSAFSGEGRPSSPMTTLPDRSFSPCTPTSSTVQLSEDPIADSASSPWNYQLVGGLRKVSKTPDPAPKQTLRPLSSDNPLPTLLEATAAAERERDLHSLLNKSSELSFGSLQSASTDSETTNYKVYNARQPVAPEAHPDTDSLIPPSTSDSNYEVLDRSSPCWPTLNHPSPPKTASSDNNYVVHGDPSSSSPLAPRSAYSHESLIVPPLRPGRKNSIERFGLYKTRSKDSLTAGSLTSISSIIAQEAIQTFFAIPIALQRPRGSSGVPSRHSDSWDTGTSVTGPSRSHMASHPHIWSSQLSTVISESEGGSEPVSRSVSALSGPARRNSGFYSNHSRQMLSISSSLSAHDQHTSGSQSLTDSLERPQPSHCRGGTVRLVRDQDEHGDGLADLHELHQRPSRRRLSSFMSSTSSSDRNIHSSGSSQANSMTNASLPTWARLYYGSGERRWLRHGVSSESMTTDYNDSGRSRGSFRSGSPSIDNLSLNLRSPRRRPREVQPSGRARRMSDTGSMEITSAPVIGFHPRSSLQKQTSSIWSPHLGRDQRASGYSIWEPPSVSWSVDSSPFGRRNVQVVMFILGFILPIAWMVAAFLPLPPLPYTEMVERAPDDSSMLDIEMEPARPPTHMDEICYRSARWWRNLNRIMALVGVLIVAVIVTLAVVGAKHGWGHPAS</sequence>
<evidence type="ECO:0000313" key="3">
    <source>
        <dbReference type="EMBL" id="CRK19148.1"/>
    </source>
</evidence>
<feature type="non-terminal residue" evidence="3">
    <location>
        <position position="1"/>
    </location>
</feature>
<name>A0A0G4LAP0_VERLO</name>
<accession>A0A0G4LAP0</accession>
<feature type="compositionally biased region" description="Basic and acidic residues" evidence="1">
    <location>
        <begin position="77"/>
        <end position="92"/>
    </location>
</feature>
<evidence type="ECO:0000256" key="2">
    <source>
        <dbReference type="SAM" id="Phobius"/>
    </source>
</evidence>
<dbReference type="AlphaFoldDB" id="A0A0G4LAP0"/>
<feature type="compositionally biased region" description="Polar residues" evidence="1">
    <location>
        <begin position="517"/>
        <end position="527"/>
    </location>
</feature>
<organism evidence="3 4">
    <name type="scientific">Verticillium longisporum</name>
    <name type="common">Verticillium dahliae var. longisporum</name>
    <dbReference type="NCBI Taxonomy" id="100787"/>
    <lineage>
        <taxon>Eukaryota</taxon>
        <taxon>Fungi</taxon>
        <taxon>Dikarya</taxon>
        <taxon>Ascomycota</taxon>
        <taxon>Pezizomycotina</taxon>
        <taxon>Sordariomycetes</taxon>
        <taxon>Hypocreomycetidae</taxon>
        <taxon>Glomerellales</taxon>
        <taxon>Plectosphaerellaceae</taxon>
        <taxon>Verticillium</taxon>
    </lineage>
</organism>
<dbReference type="STRING" id="100787.A0A0G4LAP0"/>
<feature type="compositionally biased region" description="Low complexity" evidence="1">
    <location>
        <begin position="429"/>
        <end position="438"/>
    </location>
</feature>
<feature type="region of interest" description="Disordered" evidence="1">
    <location>
        <begin position="372"/>
        <end position="438"/>
    </location>
</feature>
<feature type="region of interest" description="Disordered" evidence="1">
    <location>
        <begin position="634"/>
        <end position="671"/>
    </location>
</feature>
<feature type="compositionally biased region" description="Polar residues" evidence="1">
    <location>
        <begin position="266"/>
        <end position="277"/>
    </location>
</feature>
<keyword evidence="2" id="KW-1133">Transmembrane helix</keyword>
<feature type="transmembrane region" description="Helical" evidence="2">
    <location>
        <begin position="815"/>
        <end position="834"/>
    </location>
</feature>
<feature type="compositionally biased region" description="Polar residues" evidence="1">
    <location>
        <begin position="538"/>
        <end position="547"/>
    </location>
</feature>
<evidence type="ECO:0000313" key="4">
    <source>
        <dbReference type="Proteomes" id="UP000044602"/>
    </source>
</evidence>
<keyword evidence="2" id="KW-0812">Transmembrane</keyword>
<feature type="compositionally biased region" description="Polar residues" evidence="1">
    <location>
        <begin position="661"/>
        <end position="671"/>
    </location>
</feature>
<feature type="compositionally biased region" description="Basic and acidic residues" evidence="1">
    <location>
        <begin position="1"/>
        <end position="16"/>
    </location>
</feature>